<evidence type="ECO:0000256" key="9">
    <source>
        <dbReference type="ARBA" id="ARBA00023014"/>
    </source>
</evidence>
<dbReference type="Proteomes" id="UP000295560">
    <property type="component" value="Unassembled WGS sequence"/>
</dbReference>
<reference evidence="12 13" key="1">
    <citation type="submission" date="2019-03" db="EMBL/GenBank/DDBJ databases">
        <title>Sequencing the genomes of 1000 actinobacteria strains.</title>
        <authorList>
            <person name="Klenk H.-P."/>
        </authorList>
    </citation>
    <scope>NUCLEOTIDE SEQUENCE [LARGE SCALE GENOMIC DNA]</scope>
    <source>
        <strain evidence="12 13">DSM 44969</strain>
    </source>
</reference>
<dbReference type="InterPro" id="IPR006058">
    <property type="entry name" value="2Fe2S_fd_BS"/>
</dbReference>
<dbReference type="AlphaFoldDB" id="A0A4R1I3B8"/>
<keyword evidence="9" id="KW-0411">Iron-sulfur</keyword>
<sequence>MDMIVEERRDEADGVVSLSLVPADGSVLPAWTPGAHVDVTMAGGIVRQYSLCSEPGDERRWRIGVLREQAGRGGSEYVHDKLHGGDVVEVGLPRNNFALDEAARYVFVAGGIGITPILPMIDAAERAGAEWTLLYGGRSRSSMAFTGELTAHGDRVTVAPQDETGLLDLDALLGTPQPGTLVYACGPEPLLDAVADRMSAWPSGALRVERFTPKTIETDGPDAAFEVEFATSGVTAVVPVGVSVLTVAEENGLLPDWSCREGTCGTCETTIVDGRAEHRDSLLTDDEREEQATMMICVSRAEKGCPRLRLDL</sequence>
<dbReference type="PROSITE" id="PS00197">
    <property type="entry name" value="2FE2S_FER_1"/>
    <property type="match status" value="1"/>
</dbReference>
<dbReference type="SUPFAM" id="SSF63380">
    <property type="entry name" value="Riboflavin synthase domain-like"/>
    <property type="match status" value="1"/>
</dbReference>
<feature type="domain" description="2Fe-2S ferredoxin-type" evidence="10">
    <location>
        <begin position="225"/>
        <end position="312"/>
    </location>
</feature>
<dbReference type="PROSITE" id="PS51384">
    <property type="entry name" value="FAD_FR"/>
    <property type="match status" value="1"/>
</dbReference>
<gene>
    <name evidence="12" type="ORF">EV378_0244</name>
</gene>
<feature type="domain" description="FAD-binding FR-type" evidence="11">
    <location>
        <begin position="1"/>
        <end position="100"/>
    </location>
</feature>
<dbReference type="OrthoDB" id="3807506at2"/>
<evidence type="ECO:0000256" key="5">
    <source>
        <dbReference type="ARBA" id="ARBA00022714"/>
    </source>
</evidence>
<dbReference type="SUPFAM" id="SSF54292">
    <property type="entry name" value="2Fe-2S ferredoxin-like"/>
    <property type="match status" value="1"/>
</dbReference>
<protein>
    <submittedName>
        <fullName evidence="12">Ferredoxin-NADP reductase</fullName>
    </submittedName>
</protein>
<dbReference type="GO" id="GO:0046872">
    <property type="term" value="F:metal ion binding"/>
    <property type="evidence" value="ECO:0007669"/>
    <property type="project" value="UniProtKB-KW"/>
</dbReference>
<dbReference type="InterPro" id="IPR012675">
    <property type="entry name" value="Beta-grasp_dom_sf"/>
</dbReference>
<evidence type="ECO:0000313" key="13">
    <source>
        <dbReference type="Proteomes" id="UP000295560"/>
    </source>
</evidence>
<dbReference type="InterPro" id="IPR050415">
    <property type="entry name" value="MRET"/>
</dbReference>
<dbReference type="PANTHER" id="PTHR47354">
    <property type="entry name" value="NADH OXIDOREDUCTASE HCR"/>
    <property type="match status" value="1"/>
</dbReference>
<evidence type="ECO:0000259" key="10">
    <source>
        <dbReference type="PROSITE" id="PS51085"/>
    </source>
</evidence>
<dbReference type="GO" id="GO:0016491">
    <property type="term" value="F:oxidoreductase activity"/>
    <property type="evidence" value="ECO:0007669"/>
    <property type="project" value="UniProtKB-KW"/>
</dbReference>
<organism evidence="12 13">
    <name type="scientific">Pseudonocardia endophytica</name>
    <dbReference type="NCBI Taxonomy" id="401976"/>
    <lineage>
        <taxon>Bacteria</taxon>
        <taxon>Bacillati</taxon>
        <taxon>Actinomycetota</taxon>
        <taxon>Actinomycetes</taxon>
        <taxon>Pseudonocardiales</taxon>
        <taxon>Pseudonocardiaceae</taxon>
        <taxon>Pseudonocardia</taxon>
    </lineage>
</organism>
<evidence type="ECO:0000256" key="1">
    <source>
        <dbReference type="ARBA" id="ARBA00001917"/>
    </source>
</evidence>
<comment type="caution">
    <text evidence="12">The sequence shown here is derived from an EMBL/GenBank/DDBJ whole genome shotgun (WGS) entry which is preliminary data.</text>
</comment>
<dbReference type="PANTHER" id="PTHR47354:SF1">
    <property type="entry name" value="CARNITINE MONOOXYGENASE REDUCTASE SUBUNIT"/>
    <property type="match status" value="1"/>
</dbReference>
<comment type="cofactor">
    <cofactor evidence="1">
        <name>FMN</name>
        <dbReference type="ChEBI" id="CHEBI:58210"/>
    </cofactor>
</comment>
<evidence type="ECO:0000256" key="6">
    <source>
        <dbReference type="ARBA" id="ARBA00022723"/>
    </source>
</evidence>
<keyword evidence="3" id="KW-0285">Flavoprotein</keyword>
<evidence type="ECO:0000256" key="4">
    <source>
        <dbReference type="ARBA" id="ARBA00022643"/>
    </source>
</evidence>
<dbReference type="Pfam" id="PF22290">
    <property type="entry name" value="DmmA-like_N"/>
    <property type="match status" value="1"/>
</dbReference>
<dbReference type="CDD" id="cd06185">
    <property type="entry name" value="PDR_like"/>
    <property type="match status" value="1"/>
</dbReference>
<dbReference type="InterPro" id="IPR001041">
    <property type="entry name" value="2Fe-2S_ferredoxin-type"/>
</dbReference>
<dbReference type="Gene3D" id="2.40.30.10">
    <property type="entry name" value="Translation factors"/>
    <property type="match status" value="1"/>
</dbReference>
<evidence type="ECO:0000256" key="8">
    <source>
        <dbReference type="ARBA" id="ARBA00023004"/>
    </source>
</evidence>
<dbReference type="SUPFAM" id="SSF52343">
    <property type="entry name" value="Ferredoxin reductase-like, C-terminal NADP-linked domain"/>
    <property type="match status" value="1"/>
</dbReference>
<keyword evidence="6" id="KW-0479">Metal-binding</keyword>
<name>A0A4R1I3B8_PSEEN</name>
<accession>A0A4R1I3B8</accession>
<dbReference type="RefSeq" id="WP_132420913.1">
    <property type="nucleotide sequence ID" value="NZ_SMFZ01000001.1"/>
</dbReference>
<dbReference type="Pfam" id="PF00111">
    <property type="entry name" value="Fer2"/>
    <property type="match status" value="1"/>
</dbReference>
<comment type="cofactor">
    <cofactor evidence="2">
        <name>FAD</name>
        <dbReference type="ChEBI" id="CHEBI:57692"/>
    </cofactor>
</comment>
<keyword evidence="13" id="KW-1185">Reference proteome</keyword>
<dbReference type="CDD" id="cd00207">
    <property type="entry name" value="fer2"/>
    <property type="match status" value="1"/>
</dbReference>
<dbReference type="Gene3D" id="3.10.20.30">
    <property type="match status" value="1"/>
</dbReference>
<evidence type="ECO:0000256" key="2">
    <source>
        <dbReference type="ARBA" id="ARBA00001974"/>
    </source>
</evidence>
<dbReference type="InterPro" id="IPR036010">
    <property type="entry name" value="2Fe-2S_ferredoxin-like_sf"/>
</dbReference>
<dbReference type="GO" id="GO:0051537">
    <property type="term" value="F:2 iron, 2 sulfur cluster binding"/>
    <property type="evidence" value="ECO:0007669"/>
    <property type="project" value="UniProtKB-KW"/>
</dbReference>
<dbReference type="Gene3D" id="3.40.50.80">
    <property type="entry name" value="Nucleotide-binding domain of ferredoxin-NADP reductase (FNR) module"/>
    <property type="match status" value="1"/>
</dbReference>
<evidence type="ECO:0000259" key="11">
    <source>
        <dbReference type="PROSITE" id="PS51384"/>
    </source>
</evidence>
<proteinExistence type="predicted"/>
<keyword evidence="5" id="KW-0001">2Fe-2S</keyword>
<dbReference type="InterPro" id="IPR054582">
    <property type="entry name" value="DmmA-like_N"/>
</dbReference>
<keyword evidence="4" id="KW-0288">FMN</keyword>
<dbReference type="InterPro" id="IPR017938">
    <property type="entry name" value="Riboflavin_synthase-like_b-brl"/>
</dbReference>
<dbReference type="InterPro" id="IPR017927">
    <property type="entry name" value="FAD-bd_FR_type"/>
</dbReference>
<dbReference type="InterPro" id="IPR039261">
    <property type="entry name" value="FNR_nucleotide-bd"/>
</dbReference>
<keyword evidence="7" id="KW-0560">Oxidoreductase</keyword>
<evidence type="ECO:0000313" key="12">
    <source>
        <dbReference type="EMBL" id="TCK24472.1"/>
    </source>
</evidence>
<evidence type="ECO:0000256" key="3">
    <source>
        <dbReference type="ARBA" id="ARBA00022630"/>
    </source>
</evidence>
<dbReference type="EMBL" id="SMFZ01000001">
    <property type="protein sequence ID" value="TCK24472.1"/>
    <property type="molecule type" value="Genomic_DNA"/>
</dbReference>
<keyword evidence="8" id="KW-0408">Iron</keyword>
<evidence type="ECO:0000256" key="7">
    <source>
        <dbReference type="ARBA" id="ARBA00023002"/>
    </source>
</evidence>
<dbReference type="PRINTS" id="PR00409">
    <property type="entry name" value="PHDIOXRDTASE"/>
</dbReference>
<dbReference type="PROSITE" id="PS51085">
    <property type="entry name" value="2FE2S_FER_2"/>
    <property type="match status" value="1"/>
</dbReference>